<evidence type="ECO:0008006" key="6">
    <source>
        <dbReference type="Google" id="ProtNLM"/>
    </source>
</evidence>
<dbReference type="OrthoDB" id="191139at2759"/>
<dbReference type="GeneID" id="25842658"/>
<gene>
    <name evidence="4" type="ORF">COCC4DRAFT_207869</name>
</gene>
<dbReference type="Pfam" id="PF00106">
    <property type="entry name" value="adh_short"/>
    <property type="match status" value="1"/>
</dbReference>
<dbReference type="SUPFAM" id="SSF51735">
    <property type="entry name" value="NAD(P)-binding Rossmann-fold domains"/>
    <property type="match status" value="1"/>
</dbReference>
<evidence type="ECO:0000256" key="2">
    <source>
        <dbReference type="ARBA" id="ARBA00022857"/>
    </source>
</evidence>
<protein>
    <recommendedName>
        <fullName evidence="6">NAD(P)-binding protein</fullName>
    </recommendedName>
</protein>
<reference evidence="4 5" key="1">
    <citation type="journal article" date="2012" name="PLoS Pathog.">
        <title>Diverse lifestyles and strategies of plant pathogenesis encoded in the genomes of eighteen Dothideomycetes fungi.</title>
        <authorList>
            <person name="Ohm R.A."/>
            <person name="Feau N."/>
            <person name="Henrissat B."/>
            <person name="Schoch C.L."/>
            <person name="Horwitz B.A."/>
            <person name="Barry K.W."/>
            <person name="Condon B.J."/>
            <person name="Copeland A.C."/>
            <person name="Dhillon B."/>
            <person name="Glaser F."/>
            <person name="Hesse C.N."/>
            <person name="Kosti I."/>
            <person name="LaButti K."/>
            <person name="Lindquist E.A."/>
            <person name="Lucas S."/>
            <person name="Salamov A.A."/>
            <person name="Bradshaw R.E."/>
            <person name="Ciuffetti L."/>
            <person name="Hamelin R.C."/>
            <person name="Kema G.H.J."/>
            <person name="Lawrence C."/>
            <person name="Scott J.A."/>
            <person name="Spatafora J.W."/>
            <person name="Turgeon B.G."/>
            <person name="de Wit P.J.G.M."/>
            <person name="Zhong S."/>
            <person name="Goodwin S.B."/>
            <person name="Grigoriev I.V."/>
        </authorList>
    </citation>
    <scope>NUCLEOTIDE SEQUENCE [LARGE SCALE GENOMIC DNA]</scope>
    <source>
        <strain evidence="5">C4 / ATCC 48331 / race T</strain>
    </source>
</reference>
<name>N4X364_COCH4</name>
<organism evidence="4 5">
    <name type="scientific">Cochliobolus heterostrophus (strain C4 / ATCC 48331 / race T)</name>
    <name type="common">Southern corn leaf blight fungus</name>
    <name type="synonym">Bipolaris maydis</name>
    <dbReference type="NCBI Taxonomy" id="665024"/>
    <lineage>
        <taxon>Eukaryota</taxon>
        <taxon>Fungi</taxon>
        <taxon>Dikarya</taxon>
        <taxon>Ascomycota</taxon>
        <taxon>Pezizomycotina</taxon>
        <taxon>Dothideomycetes</taxon>
        <taxon>Pleosporomycetidae</taxon>
        <taxon>Pleosporales</taxon>
        <taxon>Pleosporineae</taxon>
        <taxon>Pleosporaceae</taxon>
        <taxon>Bipolaris</taxon>
    </lineage>
</organism>
<dbReference type="PANTHER" id="PTHR24320:SF236">
    <property type="entry name" value="SHORT-CHAIN DEHYDROGENASE-RELATED"/>
    <property type="match status" value="1"/>
</dbReference>
<accession>N4X364</accession>
<dbReference type="Gene3D" id="3.40.50.720">
    <property type="entry name" value="NAD(P)-binding Rossmann-like Domain"/>
    <property type="match status" value="1"/>
</dbReference>
<evidence type="ECO:0000313" key="4">
    <source>
        <dbReference type="EMBL" id="ENH99616.1"/>
    </source>
</evidence>
<evidence type="ECO:0000256" key="1">
    <source>
        <dbReference type="ARBA" id="ARBA00006484"/>
    </source>
</evidence>
<comment type="similarity">
    <text evidence="1">Belongs to the short-chain dehydrogenases/reductases (SDR) family.</text>
</comment>
<dbReference type="InterPro" id="IPR036291">
    <property type="entry name" value="NAD(P)-bd_dom_sf"/>
</dbReference>
<keyword evidence="5" id="KW-1185">Reference proteome</keyword>
<keyword evidence="2" id="KW-0521">NADP</keyword>
<evidence type="ECO:0000256" key="3">
    <source>
        <dbReference type="ARBA" id="ARBA00023002"/>
    </source>
</evidence>
<sequence>MGNQFSQMFPPAPTFTEDSLPDLKDKVFIVTGASAGIGKDLARILYSRNGTVYAAARSSEKSTAALAWIKEQHPSSAGKLTHLHLDLNDLEGIKPSVENFLAQESRLDVLINNAGVMLTPQGSKTKQGYEQQLGTNCVAPFLFTKLLTPLLVATAKKESAGSVRVVWVSSAAAHVGAPKGGVDMQNLDYKKDAGAPTKYSVSKAGNVLHATEFQRRYGGEGVVSVSLNPRNVGTDLTRYTPKWLKLIFLLILYPPVYGAYTELFAALAPEAAKLKESEWIVPWGRVVGLRQDYYSEQGKENAKAFWEWSEQQVNGMREIWKDATKVCLGRQFFERF</sequence>
<dbReference type="AlphaFoldDB" id="N4X364"/>
<dbReference type="Proteomes" id="UP000012338">
    <property type="component" value="Unassembled WGS sequence"/>
</dbReference>
<dbReference type="GO" id="GO:0016491">
    <property type="term" value="F:oxidoreductase activity"/>
    <property type="evidence" value="ECO:0007669"/>
    <property type="project" value="UniProtKB-KW"/>
</dbReference>
<dbReference type="EMBL" id="KB733484">
    <property type="protein sequence ID" value="ENH99616.1"/>
    <property type="molecule type" value="Genomic_DNA"/>
</dbReference>
<reference evidence="5" key="2">
    <citation type="journal article" date="2013" name="PLoS Genet.">
        <title>Comparative genome structure, secondary metabolite, and effector coding capacity across Cochliobolus pathogens.</title>
        <authorList>
            <person name="Condon B.J."/>
            <person name="Leng Y."/>
            <person name="Wu D."/>
            <person name="Bushley K.E."/>
            <person name="Ohm R.A."/>
            <person name="Otillar R."/>
            <person name="Martin J."/>
            <person name="Schackwitz W."/>
            <person name="Grimwood J."/>
            <person name="MohdZainudin N."/>
            <person name="Xue C."/>
            <person name="Wang R."/>
            <person name="Manning V.A."/>
            <person name="Dhillon B."/>
            <person name="Tu Z.J."/>
            <person name="Steffenson B.J."/>
            <person name="Salamov A."/>
            <person name="Sun H."/>
            <person name="Lowry S."/>
            <person name="LaButti K."/>
            <person name="Han J."/>
            <person name="Copeland A."/>
            <person name="Lindquist E."/>
            <person name="Barry K."/>
            <person name="Schmutz J."/>
            <person name="Baker S.E."/>
            <person name="Ciuffetti L.M."/>
            <person name="Grigoriev I.V."/>
            <person name="Zhong S."/>
            <person name="Turgeon B.G."/>
        </authorList>
    </citation>
    <scope>NUCLEOTIDE SEQUENCE [LARGE SCALE GENOMIC DNA]</scope>
    <source>
        <strain evidence="5">C4 / ATCC 48331 / race T</strain>
    </source>
</reference>
<dbReference type="PANTHER" id="PTHR24320">
    <property type="entry name" value="RETINOL DEHYDROGENASE"/>
    <property type="match status" value="1"/>
</dbReference>
<dbReference type="RefSeq" id="XP_014073526.1">
    <property type="nucleotide sequence ID" value="XM_014218051.1"/>
</dbReference>
<dbReference type="HOGENOM" id="CLU_010194_44_6_1"/>
<evidence type="ECO:0000313" key="5">
    <source>
        <dbReference type="Proteomes" id="UP000012338"/>
    </source>
</evidence>
<keyword evidence="3" id="KW-0560">Oxidoreductase</keyword>
<dbReference type="InterPro" id="IPR002347">
    <property type="entry name" value="SDR_fam"/>
</dbReference>
<dbReference type="PRINTS" id="PR00081">
    <property type="entry name" value="GDHRDH"/>
</dbReference>
<proteinExistence type="inferred from homology"/>